<dbReference type="Gene3D" id="3.40.50.150">
    <property type="entry name" value="Vaccinia Virus protein VP39"/>
    <property type="match status" value="1"/>
</dbReference>
<keyword evidence="8" id="KW-1185">Reference proteome</keyword>
<keyword evidence="4" id="KW-0949">S-adenosyl-L-methionine</keyword>
<dbReference type="AlphaFoldDB" id="A0A8C7I707"/>
<name>A0A8C7I707_ONCKI</name>
<dbReference type="GO" id="GO:0008168">
    <property type="term" value="F:methyltransferase activity"/>
    <property type="evidence" value="ECO:0007669"/>
    <property type="project" value="UniProtKB-KW"/>
</dbReference>
<organism evidence="7 8">
    <name type="scientific">Oncorhynchus kisutch</name>
    <name type="common">Coho salmon</name>
    <name type="synonym">Salmo kisutch</name>
    <dbReference type="NCBI Taxonomy" id="8019"/>
    <lineage>
        <taxon>Eukaryota</taxon>
        <taxon>Metazoa</taxon>
        <taxon>Chordata</taxon>
        <taxon>Craniata</taxon>
        <taxon>Vertebrata</taxon>
        <taxon>Euteleostomi</taxon>
        <taxon>Actinopterygii</taxon>
        <taxon>Neopterygii</taxon>
        <taxon>Teleostei</taxon>
        <taxon>Protacanthopterygii</taxon>
        <taxon>Salmoniformes</taxon>
        <taxon>Salmonidae</taxon>
        <taxon>Salmoninae</taxon>
        <taxon>Oncorhynchus</taxon>
    </lineage>
</organism>
<evidence type="ECO:0000313" key="8">
    <source>
        <dbReference type="Proteomes" id="UP000694557"/>
    </source>
</evidence>
<keyword evidence="3" id="KW-0808">Transferase</keyword>
<dbReference type="SUPFAM" id="SSF53335">
    <property type="entry name" value="S-adenosyl-L-methionine-dependent methyltransferases"/>
    <property type="match status" value="1"/>
</dbReference>
<dbReference type="InterPro" id="IPR029063">
    <property type="entry name" value="SAM-dependent_MTases_sf"/>
</dbReference>
<keyword evidence="5" id="KW-0812">Transmembrane</keyword>
<dbReference type="GeneTree" id="ENSGT00940000164788"/>
<keyword evidence="5" id="KW-0472">Membrane</keyword>
<dbReference type="PANTHER" id="PTHR14614">
    <property type="entry name" value="HEPATOCELLULAR CARCINOMA-ASSOCIATED ANTIGEN"/>
    <property type="match status" value="1"/>
</dbReference>
<accession>A0A8C7I707</accession>
<dbReference type="InterPro" id="IPR029426">
    <property type="entry name" value="FAM86_N"/>
</dbReference>
<dbReference type="Proteomes" id="UP000694557">
    <property type="component" value="Unassembled WGS sequence"/>
</dbReference>
<evidence type="ECO:0000256" key="5">
    <source>
        <dbReference type="SAM" id="Phobius"/>
    </source>
</evidence>
<protein>
    <submittedName>
        <fullName evidence="7">Eukaryotic elongation factor 2 lysine methyltransferase</fullName>
    </submittedName>
</protein>
<evidence type="ECO:0000259" key="6">
    <source>
        <dbReference type="Pfam" id="PF14904"/>
    </source>
</evidence>
<comment type="similarity">
    <text evidence="1">Belongs to the class I-like SAM-binding methyltransferase superfamily. EEF2KMT family.</text>
</comment>
<proteinExistence type="inferred from homology"/>
<evidence type="ECO:0000313" key="7">
    <source>
        <dbReference type="Ensembl" id="ENSOKIP00005066586.1"/>
    </source>
</evidence>
<feature type="domain" description="FAM86 N-terminal" evidence="6">
    <location>
        <begin position="21"/>
        <end position="109"/>
    </location>
</feature>
<evidence type="ECO:0000256" key="3">
    <source>
        <dbReference type="ARBA" id="ARBA00022679"/>
    </source>
</evidence>
<sequence>MYLSKDQTEKTEVTCIRNRADVIYDFKVSFFTMGQLPNFPWNLLERELENDSSSELILDILKQTCLHPLCCKHPPSVRYRRLFLSQLIKRHEASGREPLDELYDALGEVLGVEEGTECYKSYLLPCGEAVSLSESTAVISEGTTGLVTWEAALYLAEWALENTHLFTDRLVHYCVCSVIVFCLENTHLFTDRLVHYCVCSVIVFCLENTHLFTDRLVHYCVCYVIVFCLQLMLWLLLVISRCVFIVSVLSLCVCVLSLCVSSPCVCVLSLCVCPLPVCVCESVLSLLSYRTVLELGSGVGLTGIAVCRSCSPSSYVFSDCHLSVLHRLRDNVQLNGLDNQNSPRVSVEHLDWEEVTEKQLREIGAATVIAAGRNMVWLYSIQSVKLKILFKGNVPSVETSFTINTAYVDSVRNDLYICMQIFCDALAIWIESSL</sequence>
<feature type="transmembrane region" description="Helical" evidence="5">
    <location>
        <begin position="216"/>
        <end position="237"/>
    </location>
</feature>
<reference evidence="7" key="1">
    <citation type="submission" date="2025-08" db="UniProtKB">
        <authorList>
            <consortium name="Ensembl"/>
        </authorList>
    </citation>
    <scope>IDENTIFICATION</scope>
</reference>
<evidence type="ECO:0000256" key="4">
    <source>
        <dbReference type="ARBA" id="ARBA00022691"/>
    </source>
</evidence>
<dbReference type="PANTHER" id="PTHR14614:SF130">
    <property type="entry name" value="PROTEIN-LYSINE N-METHYLTRANSFERASE EEF2KMT"/>
    <property type="match status" value="1"/>
</dbReference>
<feature type="transmembrane region" description="Helical" evidence="5">
    <location>
        <begin position="244"/>
        <end position="270"/>
    </location>
</feature>
<dbReference type="Pfam" id="PF10294">
    <property type="entry name" value="Methyltransf_16"/>
    <property type="match status" value="1"/>
</dbReference>
<keyword evidence="2" id="KW-0489">Methyltransferase</keyword>
<dbReference type="GO" id="GO:0032259">
    <property type="term" value="P:methylation"/>
    <property type="evidence" value="ECO:0007669"/>
    <property type="project" value="UniProtKB-KW"/>
</dbReference>
<reference evidence="7" key="2">
    <citation type="submission" date="2025-09" db="UniProtKB">
        <authorList>
            <consortium name="Ensembl"/>
        </authorList>
    </citation>
    <scope>IDENTIFICATION</scope>
</reference>
<gene>
    <name evidence="7" type="primary">LOC109878927</name>
</gene>
<keyword evidence="5" id="KW-1133">Transmembrane helix</keyword>
<evidence type="ECO:0000256" key="1">
    <source>
        <dbReference type="ARBA" id="ARBA00005511"/>
    </source>
</evidence>
<evidence type="ECO:0000256" key="2">
    <source>
        <dbReference type="ARBA" id="ARBA00022603"/>
    </source>
</evidence>
<dbReference type="GO" id="GO:0032991">
    <property type="term" value="C:protein-containing complex"/>
    <property type="evidence" value="ECO:0007669"/>
    <property type="project" value="TreeGrafter"/>
</dbReference>
<dbReference type="Ensembl" id="ENSOKIT00005070833.1">
    <property type="protein sequence ID" value="ENSOKIP00005066586.1"/>
    <property type="gene ID" value="ENSOKIG00005028650.1"/>
</dbReference>
<dbReference type="InterPro" id="IPR019410">
    <property type="entry name" value="Methyltransf_16"/>
</dbReference>
<dbReference type="Pfam" id="PF14904">
    <property type="entry name" value="FAM86"/>
    <property type="match status" value="1"/>
</dbReference>